<evidence type="ECO:0000313" key="1">
    <source>
        <dbReference type="EMBL" id="CAG8669298.1"/>
    </source>
</evidence>
<comment type="caution">
    <text evidence="1">The sequence shown here is derived from an EMBL/GenBank/DDBJ whole genome shotgun (WGS) entry which is preliminary data.</text>
</comment>
<keyword evidence="2" id="KW-1185">Reference proteome</keyword>
<organism evidence="1 2">
    <name type="scientific">Acaulospora morrowiae</name>
    <dbReference type="NCBI Taxonomy" id="94023"/>
    <lineage>
        <taxon>Eukaryota</taxon>
        <taxon>Fungi</taxon>
        <taxon>Fungi incertae sedis</taxon>
        <taxon>Mucoromycota</taxon>
        <taxon>Glomeromycotina</taxon>
        <taxon>Glomeromycetes</taxon>
        <taxon>Diversisporales</taxon>
        <taxon>Acaulosporaceae</taxon>
        <taxon>Acaulospora</taxon>
    </lineage>
</organism>
<proteinExistence type="predicted"/>
<dbReference type="EMBL" id="CAJVPV010012362">
    <property type="protein sequence ID" value="CAG8669298.1"/>
    <property type="molecule type" value="Genomic_DNA"/>
</dbReference>
<gene>
    <name evidence="1" type="ORF">AMORRO_LOCUS10750</name>
</gene>
<feature type="non-terminal residue" evidence="1">
    <location>
        <position position="182"/>
    </location>
</feature>
<feature type="non-terminal residue" evidence="1">
    <location>
        <position position="1"/>
    </location>
</feature>
<protein>
    <submittedName>
        <fullName evidence="1">15751_t:CDS:1</fullName>
    </submittedName>
</protein>
<reference evidence="1" key="1">
    <citation type="submission" date="2021-06" db="EMBL/GenBank/DDBJ databases">
        <authorList>
            <person name="Kallberg Y."/>
            <person name="Tangrot J."/>
            <person name="Rosling A."/>
        </authorList>
    </citation>
    <scope>NUCLEOTIDE SEQUENCE</scope>
    <source>
        <strain evidence="1">CL551</strain>
    </source>
</reference>
<accession>A0A9N9H9G7</accession>
<dbReference type="Proteomes" id="UP000789342">
    <property type="component" value="Unassembled WGS sequence"/>
</dbReference>
<dbReference type="AlphaFoldDB" id="A0A9N9H9G7"/>
<sequence length="182" mass="21148">MAQLTWNDIGEAATRDHERSRSILLIRPQAEKLMTSTTNEYYQRAKKRRWNGKRRVRRIIANLSRKRKRDRTYYHHAIAFIKAKILIWLKGSERTVHFTRKSDREASQSNHIGLSEFVISPEKGIISKIENEPGITVNDRDGNSDVCTITLPFDIQPSDTPSPWIICRILEVVGIFVMDTKD</sequence>
<name>A0A9N9H9G7_9GLOM</name>
<evidence type="ECO:0000313" key="2">
    <source>
        <dbReference type="Proteomes" id="UP000789342"/>
    </source>
</evidence>